<sequence length="846" mass="87342">MSDPIAGADGRDFLPPACQTACPVGTDVPSYAAFVWEGRFDQAIEAITATNPFSAICGRVCDAPCECACRRGAADGAVAIRGLKRFVLDRLGASYRLPPVPVTRSETIGIGGAGPAGLTAAHDLACAGFRVDVYEATDRPGGMMVWGIPRFRLPEGVIAQDIDRLLAHCPGITLHANQALGRDFTLAELKSRHDAVLLAIGLSKGKPLGIPGDGLPGVVDGVSLLARVNRGERPQLPSSVVVVGGGDVAMDAARTARRMPGVESVRIVYRRTLDELPARGDEVKSALAEGIEFVCQVQPVAVAAEGEGGLTLHCVKTEPGEREGDGRRRPQPVPGSEHALSAGLVIAAVGQEAHNAELAGLRLLNGGRVTADASSLRTADPKVLAAGDGAFGGSSIVEAMHQGHKAAYTIGAMLDGCADPAPYRTPYRNRHVAVAQAPAWESTPRQEPAFCGLGADPSTFTEVDATFDEETARREASRCFRCDAETGSANTSLRAREGVMAMAHTPAGDAAAQSMLLRRRLGAARPVPRQDVSATLDDLVFLPANLTRLVIDPYREQCGTAIHLGGAVALGTPFVVSGFDDAPENLRTALGRALAEAGSAYLGRQALGEAPWLQIVGADDTPEPAASLWIFTQTDRAAAAKGNGRPVGLLASADTLNDTIEAAVECAADLVLIDAAGASVDPRAELTHPPAINLLKDAVDHLLRRRRLGAIDLVFHGGVRTGSDGAKLIALAASAVALGVAAHIAAGTRLEDANPFADSAEPADASAAAVASLIRALTAEASMMARCCGKTKLHNLEPEDLRALSVPASVATGVPLPGRGVTGDVTATAGAPVVGNAGGIAAELRI</sequence>
<evidence type="ECO:0000256" key="3">
    <source>
        <dbReference type="SAM" id="MobiDB-lite"/>
    </source>
</evidence>
<dbReference type="GO" id="GO:0051536">
    <property type="term" value="F:iron-sulfur cluster binding"/>
    <property type="evidence" value="ECO:0007669"/>
    <property type="project" value="InterPro"/>
</dbReference>
<dbReference type="EMBL" id="UIDG01000010">
    <property type="protein sequence ID" value="SUS03661.1"/>
    <property type="molecule type" value="Genomic_DNA"/>
</dbReference>
<evidence type="ECO:0000256" key="1">
    <source>
        <dbReference type="ARBA" id="ARBA00001974"/>
    </source>
</evidence>
<proteinExistence type="predicted"/>
<organism evidence="6">
    <name type="scientific">metagenome</name>
    <dbReference type="NCBI Taxonomy" id="256318"/>
    <lineage>
        <taxon>unclassified sequences</taxon>
        <taxon>metagenomes</taxon>
    </lineage>
</organism>
<evidence type="ECO:0000259" key="4">
    <source>
        <dbReference type="Pfam" id="PF07992"/>
    </source>
</evidence>
<dbReference type="InterPro" id="IPR028261">
    <property type="entry name" value="DPD_II"/>
</dbReference>
<evidence type="ECO:0000259" key="5">
    <source>
        <dbReference type="Pfam" id="PF14691"/>
    </source>
</evidence>
<evidence type="ECO:0000256" key="2">
    <source>
        <dbReference type="ARBA" id="ARBA00022827"/>
    </source>
</evidence>
<dbReference type="Gene3D" id="3.50.50.60">
    <property type="entry name" value="FAD/NAD(P)-binding domain"/>
    <property type="match status" value="2"/>
</dbReference>
<protein>
    <submittedName>
        <fullName evidence="6">FAD-dependent pyridine nucleotide-disulfide oxidoreductase</fullName>
    </submittedName>
</protein>
<feature type="compositionally biased region" description="Basic and acidic residues" evidence="3">
    <location>
        <begin position="317"/>
        <end position="328"/>
    </location>
</feature>
<dbReference type="PRINTS" id="PR00419">
    <property type="entry name" value="ADXRDTASE"/>
</dbReference>
<gene>
    <name evidence="6" type="ORF">DF3PB_1070002</name>
</gene>
<name>A0A380T9Z6_9ZZZZ</name>
<dbReference type="PANTHER" id="PTHR42783">
    <property type="entry name" value="GLUTAMATE SYNTHASE [NADPH] SMALL CHAIN"/>
    <property type="match status" value="1"/>
</dbReference>
<feature type="domain" description="Dihydroprymidine dehydrogenase" evidence="5">
    <location>
        <begin position="16"/>
        <end position="90"/>
    </location>
</feature>
<dbReference type="GO" id="GO:0016491">
    <property type="term" value="F:oxidoreductase activity"/>
    <property type="evidence" value="ECO:0007669"/>
    <property type="project" value="InterPro"/>
</dbReference>
<dbReference type="Gene3D" id="3.20.20.70">
    <property type="entry name" value="Aldolase class I"/>
    <property type="match status" value="1"/>
</dbReference>
<dbReference type="Pfam" id="PF14691">
    <property type="entry name" value="Fer4_20"/>
    <property type="match status" value="1"/>
</dbReference>
<dbReference type="SUPFAM" id="SSF46548">
    <property type="entry name" value="alpha-helical ferredoxin"/>
    <property type="match status" value="1"/>
</dbReference>
<feature type="domain" description="FAD/NAD(P)-binding" evidence="4">
    <location>
        <begin position="112"/>
        <end position="403"/>
    </location>
</feature>
<dbReference type="PANTHER" id="PTHR42783:SF3">
    <property type="entry name" value="GLUTAMATE SYNTHASE [NADPH] SMALL CHAIN-RELATED"/>
    <property type="match status" value="1"/>
</dbReference>
<dbReference type="SUPFAM" id="SSF51395">
    <property type="entry name" value="FMN-linked oxidoreductases"/>
    <property type="match status" value="1"/>
</dbReference>
<dbReference type="SUPFAM" id="SSF51971">
    <property type="entry name" value="Nucleotide-binding domain"/>
    <property type="match status" value="1"/>
</dbReference>
<feature type="region of interest" description="Disordered" evidence="3">
    <location>
        <begin position="317"/>
        <end position="337"/>
    </location>
</feature>
<dbReference type="InterPro" id="IPR036188">
    <property type="entry name" value="FAD/NAD-bd_sf"/>
</dbReference>
<keyword evidence="2" id="KW-0285">Flavoprotein</keyword>
<dbReference type="Pfam" id="PF07992">
    <property type="entry name" value="Pyr_redox_2"/>
    <property type="match status" value="1"/>
</dbReference>
<dbReference type="Gene3D" id="1.10.1060.10">
    <property type="entry name" value="Alpha-helical ferredoxin"/>
    <property type="match status" value="1"/>
</dbReference>
<dbReference type="AlphaFoldDB" id="A0A380T9Z6"/>
<dbReference type="InterPro" id="IPR009051">
    <property type="entry name" value="Helical_ferredxn"/>
</dbReference>
<keyword evidence="2" id="KW-0274">FAD</keyword>
<comment type="cofactor">
    <cofactor evidence="1">
        <name>FAD</name>
        <dbReference type="ChEBI" id="CHEBI:57692"/>
    </cofactor>
</comment>
<accession>A0A380T9Z6</accession>
<dbReference type="InterPro" id="IPR013785">
    <property type="entry name" value="Aldolase_TIM"/>
</dbReference>
<dbReference type="InterPro" id="IPR023753">
    <property type="entry name" value="FAD/NAD-binding_dom"/>
</dbReference>
<reference evidence="6" key="1">
    <citation type="submission" date="2018-07" db="EMBL/GenBank/DDBJ databases">
        <authorList>
            <person name="Quirk P.G."/>
            <person name="Krulwich T.A."/>
        </authorList>
    </citation>
    <scope>NUCLEOTIDE SEQUENCE</scope>
</reference>
<evidence type="ECO:0000313" key="6">
    <source>
        <dbReference type="EMBL" id="SUS03661.1"/>
    </source>
</evidence>